<dbReference type="InParanoid" id="A0A0C3ARH2"/>
<dbReference type="Proteomes" id="UP000054166">
    <property type="component" value="Unassembled WGS sequence"/>
</dbReference>
<dbReference type="EMBL" id="KN833034">
    <property type="protein sequence ID" value="KIM76543.1"/>
    <property type="molecule type" value="Genomic_DNA"/>
</dbReference>
<reference evidence="2" key="2">
    <citation type="submission" date="2015-01" db="EMBL/GenBank/DDBJ databases">
        <title>Evolutionary Origins and Diversification of the Mycorrhizal Mutualists.</title>
        <authorList>
            <consortium name="DOE Joint Genome Institute"/>
            <consortium name="Mycorrhizal Genomics Consortium"/>
            <person name="Kohler A."/>
            <person name="Kuo A."/>
            <person name="Nagy L.G."/>
            <person name="Floudas D."/>
            <person name="Copeland A."/>
            <person name="Barry K.W."/>
            <person name="Cichocki N."/>
            <person name="Veneault-Fourrey C."/>
            <person name="LaButti K."/>
            <person name="Lindquist E.A."/>
            <person name="Lipzen A."/>
            <person name="Lundell T."/>
            <person name="Morin E."/>
            <person name="Murat C."/>
            <person name="Riley R."/>
            <person name="Ohm R."/>
            <person name="Sun H."/>
            <person name="Tunlid A."/>
            <person name="Henrissat B."/>
            <person name="Grigoriev I.V."/>
            <person name="Hibbett D.S."/>
            <person name="Martin F."/>
        </authorList>
    </citation>
    <scope>NUCLEOTIDE SEQUENCE [LARGE SCALE GENOMIC DNA]</scope>
    <source>
        <strain evidence="2">F 1598</strain>
    </source>
</reference>
<organism evidence="1 2">
    <name type="scientific">Piloderma croceum (strain F 1598)</name>
    <dbReference type="NCBI Taxonomy" id="765440"/>
    <lineage>
        <taxon>Eukaryota</taxon>
        <taxon>Fungi</taxon>
        <taxon>Dikarya</taxon>
        <taxon>Basidiomycota</taxon>
        <taxon>Agaricomycotina</taxon>
        <taxon>Agaricomycetes</taxon>
        <taxon>Agaricomycetidae</taxon>
        <taxon>Atheliales</taxon>
        <taxon>Atheliaceae</taxon>
        <taxon>Piloderma</taxon>
    </lineage>
</organism>
<evidence type="ECO:0000313" key="1">
    <source>
        <dbReference type="EMBL" id="KIM76543.1"/>
    </source>
</evidence>
<sequence length="124" mass="13406">MNTTGVASYATHTLAGCISASTLSISLPSCTSYNSPPRIPSIELGVTALFAYVATTLVIICQTGSQYGSNTEFVAEHGRDRGAVVVREAEWVTKRSPRHLLFKAFSAPINIDVAIEREGRRGRY</sequence>
<dbReference type="AlphaFoldDB" id="A0A0C3ARH2"/>
<protein>
    <submittedName>
        <fullName evidence="1">Uncharacterized protein</fullName>
    </submittedName>
</protein>
<gene>
    <name evidence="1" type="ORF">PILCRDRAFT_12769</name>
</gene>
<dbReference type="HOGENOM" id="CLU_2004789_0_0_1"/>
<proteinExistence type="predicted"/>
<keyword evidence="2" id="KW-1185">Reference proteome</keyword>
<name>A0A0C3ARH2_PILCF</name>
<accession>A0A0C3ARH2</accession>
<evidence type="ECO:0000313" key="2">
    <source>
        <dbReference type="Proteomes" id="UP000054166"/>
    </source>
</evidence>
<reference evidence="1 2" key="1">
    <citation type="submission" date="2014-04" db="EMBL/GenBank/DDBJ databases">
        <authorList>
            <consortium name="DOE Joint Genome Institute"/>
            <person name="Kuo A."/>
            <person name="Tarkka M."/>
            <person name="Buscot F."/>
            <person name="Kohler A."/>
            <person name="Nagy L.G."/>
            <person name="Floudas D."/>
            <person name="Copeland A."/>
            <person name="Barry K.W."/>
            <person name="Cichocki N."/>
            <person name="Veneault-Fourrey C."/>
            <person name="LaButti K."/>
            <person name="Lindquist E.A."/>
            <person name="Lipzen A."/>
            <person name="Lundell T."/>
            <person name="Morin E."/>
            <person name="Murat C."/>
            <person name="Sun H."/>
            <person name="Tunlid A."/>
            <person name="Henrissat B."/>
            <person name="Grigoriev I.V."/>
            <person name="Hibbett D.S."/>
            <person name="Martin F."/>
            <person name="Nordberg H.P."/>
            <person name="Cantor M.N."/>
            <person name="Hua S.X."/>
        </authorList>
    </citation>
    <scope>NUCLEOTIDE SEQUENCE [LARGE SCALE GENOMIC DNA]</scope>
    <source>
        <strain evidence="1 2">F 1598</strain>
    </source>
</reference>